<evidence type="ECO:0000256" key="1">
    <source>
        <dbReference type="SAM" id="MobiDB-lite"/>
    </source>
</evidence>
<reference evidence="2 3" key="1">
    <citation type="submission" date="2017-10" db="EMBL/GenBank/DDBJ databases">
        <title>A novel species of cold-tolerant Malassezia isolated from bats.</title>
        <authorList>
            <person name="Lorch J.M."/>
            <person name="Palmer J.M."/>
            <person name="Vanderwolf K.J."/>
            <person name="Schmidt K.Z."/>
            <person name="Verant M.L."/>
            <person name="Weller T.J."/>
            <person name="Blehert D.S."/>
        </authorList>
    </citation>
    <scope>NUCLEOTIDE SEQUENCE [LARGE SCALE GENOMIC DNA]</scope>
    <source>
        <strain evidence="2 3">NWHC:44797-103</strain>
    </source>
</reference>
<keyword evidence="3" id="KW-1185">Reference proteome</keyword>
<dbReference type="Proteomes" id="UP000232875">
    <property type="component" value="Unassembled WGS sequence"/>
</dbReference>
<organism evidence="2 3">
    <name type="scientific">Malassezia vespertilionis</name>
    <dbReference type="NCBI Taxonomy" id="2020962"/>
    <lineage>
        <taxon>Eukaryota</taxon>
        <taxon>Fungi</taxon>
        <taxon>Dikarya</taxon>
        <taxon>Basidiomycota</taxon>
        <taxon>Ustilaginomycotina</taxon>
        <taxon>Malasseziomycetes</taxon>
        <taxon>Malasseziales</taxon>
        <taxon>Malasseziaceae</taxon>
        <taxon>Malassezia</taxon>
    </lineage>
</organism>
<protein>
    <submittedName>
        <fullName evidence="2">Uncharacterized protein</fullName>
    </submittedName>
</protein>
<gene>
    <name evidence="2" type="ORF">MVES_002678</name>
</gene>
<sequence>MVSNGGTGLLHTGMPRSPGICVDEASTEPRARPATGIYREDAPRRITLSPLKFVPSMHPSPTMHGAGSATHSPLLAWANELPDDPERASAAVHLYPHSLAPAWSPSGTAPATFVGKRSDLSPYFPAAGATPMRQSASHMGVGMSANLSGGGPVPQTPSRLAPHAVASPLRASPEPSIFERDIEHPHLRSPQEAIDVAVPPVLDDAASAIVDDTASLEIIAPQTLPGSPYVSPRLSCARPQGRTRPRNLSATDARFASPQDDRFAQQHSGRQHGHRRPPSDANSVFSMHPPTPVHLSTADTLVAPSLSPSLSIDGAIIPESNAATRGHSLDVLADAFAHLSNAPNTHRVLTPAPAPAVSPSQLGMANSSSYFSLPPQDESTMARTPGHRPAVQPLHSPSFCYAVLPMHDEMSSKRAGATHPRTSSTPLPSTTAHRHSLARHTVPVPVAGTRATPRSQDPFALKVPLTSGAGSPSGERKRLSFMAYADIINDSSAQLLDLDESVQLQAQRGTPEQPLSEK</sequence>
<feature type="region of interest" description="Disordered" evidence="1">
    <location>
        <begin position="230"/>
        <end position="286"/>
    </location>
</feature>
<dbReference type="OrthoDB" id="2538032at2759"/>
<feature type="region of interest" description="Disordered" evidence="1">
    <location>
        <begin position="411"/>
        <end position="437"/>
    </location>
</feature>
<accession>A0A2N1JAL6</accession>
<dbReference type="EMBL" id="KZ454991">
    <property type="protein sequence ID" value="PKI83595.1"/>
    <property type="molecule type" value="Genomic_DNA"/>
</dbReference>
<evidence type="ECO:0000313" key="2">
    <source>
        <dbReference type="EMBL" id="PKI83595.1"/>
    </source>
</evidence>
<proteinExistence type="predicted"/>
<dbReference type="AlphaFoldDB" id="A0A2N1JAL6"/>
<name>A0A2N1JAL6_9BASI</name>
<dbReference type="STRING" id="2020962.A0A2N1JAL6"/>
<feature type="compositionally biased region" description="Low complexity" evidence="1">
    <location>
        <begin position="418"/>
        <end position="431"/>
    </location>
</feature>
<evidence type="ECO:0000313" key="3">
    <source>
        <dbReference type="Proteomes" id="UP000232875"/>
    </source>
</evidence>